<name>A0A7T7XNU5_9SPIR</name>
<dbReference type="Gene3D" id="3.40.50.1100">
    <property type="match status" value="2"/>
</dbReference>
<evidence type="ECO:0000313" key="6">
    <source>
        <dbReference type="EMBL" id="QQO09667.1"/>
    </source>
</evidence>
<keyword evidence="6" id="KW-0456">Lyase</keyword>
<dbReference type="InterPro" id="IPR001926">
    <property type="entry name" value="TrpB-like_PALP"/>
</dbReference>
<feature type="domain" description="Threonine synthase N-terminal" evidence="5">
    <location>
        <begin position="2"/>
        <end position="80"/>
    </location>
</feature>
<dbReference type="InterPro" id="IPR000634">
    <property type="entry name" value="Ser/Thr_deHydtase_PyrdxlP-BS"/>
</dbReference>
<gene>
    <name evidence="6" type="primary">thrC</name>
    <name evidence="6" type="ORF">JFL75_01745</name>
</gene>
<dbReference type="GO" id="GO:0006520">
    <property type="term" value="P:amino acid metabolic process"/>
    <property type="evidence" value="ECO:0007669"/>
    <property type="project" value="InterPro"/>
</dbReference>
<keyword evidence="7" id="KW-1185">Reference proteome</keyword>
<protein>
    <submittedName>
        <fullName evidence="6">Threonine synthase</fullName>
        <ecNumber evidence="6">4.2.3.1</ecNumber>
    </submittedName>
</protein>
<proteinExistence type="predicted"/>
<dbReference type="GO" id="GO:0030170">
    <property type="term" value="F:pyridoxal phosphate binding"/>
    <property type="evidence" value="ECO:0007669"/>
    <property type="project" value="InterPro"/>
</dbReference>
<feature type="domain" description="Tryptophan synthase beta chain-like PALP" evidence="4">
    <location>
        <begin position="96"/>
        <end position="210"/>
    </location>
</feature>
<dbReference type="PROSITE" id="PS00165">
    <property type="entry name" value="DEHYDRATASE_SER_THR"/>
    <property type="match status" value="1"/>
</dbReference>
<feature type="region of interest" description="Disordered" evidence="3">
    <location>
        <begin position="238"/>
        <end position="260"/>
    </location>
</feature>
<organism evidence="6 7">
    <name type="scientific">Breznakiella homolactica</name>
    <dbReference type="NCBI Taxonomy" id="2798577"/>
    <lineage>
        <taxon>Bacteria</taxon>
        <taxon>Pseudomonadati</taxon>
        <taxon>Spirochaetota</taxon>
        <taxon>Spirochaetia</taxon>
        <taxon>Spirochaetales</taxon>
        <taxon>Breznakiellaceae</taxon>
        <taxon>Breznakiella</taxon>
    </lineage>
</organism>
<keyword evidence="2" id="KW-0663">Pyridoxal phosphate</keyword>
<evidence type="ECO:0000313" key="7">
    <source>
        <dbReference type="Proteomes" id="UP000595917"/>
    </source>
</evidence>
<dbReference type="Gene3D" id="3.90.1380.10">
    <property type="entry name" value="Threonine synthase, N-terminal domain"/>
    <property type="match status" value="1"/>
</dbReference>
<dbReference type="EC" id="4.2.3.1" evidence="6"/>
<evidence type="ECO:0000256" key="1">
    <source>
        <dbReference type="ARBA" id="ARBA00001933"/>
    </source>
</evidence>
<dbReference type="InterPro" id="IPR029144">
    <property type="entry name" value="Thr_synth_N"/>
</dbReference>
<dbReference type="SUPFAM" id="SSF53686">
    <property type="entry name" value="Tryptophan synthase beta subunit-like PLP-dependent enzymes"/>
    <property type="match status" value="1"/>
</dbReference>
<dbReference type="GO" id="GO:0004795">
    <property type="term" value="F:threonine synthase activity"/>
    <property type="evidence" value="ECO:0007669"/>
    <property type="project" value="UniProtKB-EC"/>
</dbReference>
<accession>A0A7T7XNU5</accession>
<reference evidence="6" key="1">
    <citation type="submission" date="2021-01" db="EMBL/GenBank/DDBJ databases">
        <title>Description of Breznakiella homolactica.</title>
        <authorList>
            <person name="Song Y."/>
            <person name="Brune A."/>
        </authorList>
    </citation>
    <scope>NUCLEOTIDE SEQUENCE</scope>
    <source>
        <strain evidence="6">RmG30</strain>
    </source>
</reference>
<dbReference type="KEGG" id="bhc:JFL75_01745"/>
<dbReference type="RefSeq" id="WP_215626970.1">
    <property type="nucleotide sequence ID" value="NZ_CP067089.2"/>
</dbReference>
<dbReference type="EMBL" id="CP067089">
    <property type="protein sequence ID" value="QQO09667.1"/>
    <property type="molecule type" value="Genomic_DNA"/>
</dbReference>
<dbReference type="InterPro" id="IPR051166">
    <property type="entry name" value="Threonine_Synthase"/>
</dbReference>
<dbReference type="PANTHER" id="PTHR42690">
    <property type="entry name" value="THREONINE SYNTHASE FAMILY MEMBER"/>
    <property type="match status" value="1"/>
</dbReference>
<dbReference type="PANTHER" id="PTHR42690:SF1">
    <property type="entry name" value="THREONINE SYNTHASE-LIKE 2"/>
    <property type="match status" value="1"/>
</dbReference>
<dbReference type="Pfam" id="PF14821">
    <property type="entry name" value="Thr_synth_N"/>
    <property type="match status" value="1"/>
</dbReference>
<feature type="compositionally biased region" description="Basic and acidic residues" evidence="3">
    <location>
        <begin position="238"/>
        <end position="247"/>
    </location>
</feature>
<evidence type="ECO:0000256" key="3">
    <source>
        <dbReference type="SAM" id="MobiDB-lite"/>
    </source>
</evidence>
<dbReference type="InterPro" id="IPR037158">
    <property type="entry name" value="Thr_synth_N_sf"/>
</dbReference>
<evidence type="ECO:0000259" key="4">
    <source>
        <dbReference type="Pfam" id="PF00291"/>
    </source>
</evidence>
<dbReference type="Pfam" id="PF24857">
    <property type="entry name" value="THR4_C"/>
    <property type="match status" value="1"/>
</dbReference>
<evidence type="ECO:0000256" key="2">
    <source>
        <dbReference type="ARBA" id="ARBA00022898"/>
    </source>
</evidence>
<evidence type="ECO:0000259" key="5">
    <source>
        <dbReference type="Pfam" id="PF14821"/>
    </source>
</evidence>
<comment type="cofactor">
    <cofactor evidence="1">
        <name>pyridoxal 5'-phosphate</name>
        <dbReference type="ChEBI" id="CHEBI:597326"/>
    </cofactor>
</comment>
<dbReference type="Pfam" id="PF00291">
    <property type="entry name" value="PALP"/>
    <property type="match status" value="1"/>
</dbReference>
<sequence length="453" mass="47986">MRYYSTRKQSDPVSFARAALAGLAPDGGLFVPETIPEYSGAVKTSLGTMAFHEVAMETIRPYVQDDIPVPVLGGIIESAYPFTAPLIAVGDRMVLELFHGPTAAFKDFGARFMARAFAYLRRGEDRPLRILVATSGDTGGAVADGFFGVEGIDVTILYPRGRVSPLQERQIAGLGGNISAAAVEGSFDDCQALVKAAFADRGLRERHELSSANSINVSRLIPQAVYYAAAAGTAFDGRVHPDGEATPRKGPSAVPGTNGPVRGHPVRFCVPSGNFGNLTAGLYAMEMGAPIAGFIAATNINKTVPEYLESGIYNAMPSKATISNAMDVGAPSNFERMASHWSYDEMKRRIRGAFVSDEATRETIRDVRGKAAYFLDPHGAVGWQAADTLLAGGIVPQGPLAILGTAHPAKFSEVVEPLTGPVPVPPSLREAMDRTIHSSVIPNDLAALKALLG</sequence>
<dbReference type="InterPro" id="IPR036052">
    <property type="entry name" value="TrpB-like_PALP_sf"/>
</dbReference>
<dbReference type="Proteomes" id="UP000595917">
    <property type="component" value="Chromosome"/>
</dbReference>
<dbReference type="AlphaFoldDB" id="A0A7T7XNU5"/>